<proteinExistence type="predicted"/>
<sequence>MKYMLEIYLKENIDENITIQPWDGKKKIPLFLLEIYNFYETKILGQHCIIIEILQEAPGIDTIKKHIKVINRTVEQNLVFYYKSISWFRRKSLIQNRVPFVVEDGQMYLPFLGLDLKNILYKQEKKITMFSSSTQLAFLYLLYNGNRTINATELAAVLNTSKMTASRSLNDLYNFGLLTYVICGETKRSKEYKRIGDPEYYNEGSRYLKNPVWKTVYTWKKIENSLVAGLEALSLISMMNPPRNPVIAISKERLSEIEPYLLKDRDRIIDEKLTEIEVWNYDPRILSKENYVDLASLALSLKGINDERIEQALEERLKGEKWYMG</sequence>
<reference evidence="1 2" key="1">
    <citation type="submission" date="2007-03" db="EMBL/GenBank/DDBJ databases">
        <title>Complete sequence of Desulfotomaculum reducens MI-1.</title>
        <authorList>
            <consortium name="US DOE Joint Genome Institute"/>
            <person name="Copeland A."/>
            <person name="Lucas S."/>
            <person name="Lapidus A."/>
            <person name="Barry K."/>
            <person name="Detter J.C."/>
            <person name="Glavina del Rio T."/>
            <person name="Hammon N."/>
            <person name="Israni S."/>
            <person name="Dalin E."/>
            <person name="Tice H."/>
            <person name="Pitluck S."/>
            <person name="Sims D."/>
            <person name="Brettin T."/>
            <person name="Bruce D."/>
            <person name="Han C."/>
            <person name="Tapia R."/>
            <person name="Schmutz J."/>
            <person name="Larimer F."/>
            <person name="Land M."/>
            <person name="Hauser L."/>
            <person name="Kyrpides N."/>
            <person name="Kim E."/>
            <person name="Tebo B.M."/>
            <person name="Richardson P."/>
        </authorList>
    </citation>
    <scope>NUCLEOTIDE SEQUENCE [LARGE SCALE GENOMIC DNA]</scope>
    <source>
        <strain evidence="1 2">MI-1</strain>
    </source>
</reference>
<organism evidence="1 2">
    <name type="scientific">Desulforamulus reducens (strain ATCC BAA-1160 / DSM 100696 / MI-1)</name>
    <name type="common">Desulfotomaculum reducens</name>
    <dbReference type="NCBI Taxonomy" id="349161"/>
    <lineage>
        <taxon>Bacteria</taxon>
        <taxon>Bacillati</taxon>
        <taxon>Bacillota</taxon>
        <taxon>Clostridia</taxon>
        <taxon>Eubacteriales</taxon>
        <taxon>Peptococcaceae</taxon>
        <taxon>Desulforamulus</taxon>
    </lineage>
</organism>
<protein>
    <recommendedName>
        <fullName evidence="3">MarR family transcriptional regulator</fullName>
    </recommendedName>
</protein>
<dbReference type="HOGENOM" id="CLU_070332_0_0_9"/>
<dbReference type="CDD" id="cd00090">
    <property type="entry name" value="HTH_ARSR"/>
    <property type="match status" value="1"/>
</dbReference>
<accession>A4J0H4</accession>
<dbReference type="SUPFAM" id="SSF46785">
    <property type="entry name" value="Winged helix' DNA-binding domain"/>
    <property type="match status" value="1"/>
</dbReference>
<keyword evidence="2" id="KW-1185">Reference proteome</keyword>
<dbReference type="InterPro" id="IPR036390">
    <property type="entry name" value="WH_DNA-bd_sf"/>
</dbReference>
<evidence type="ECO:0000313" key="1">
    <source>
        <dbReference type="EMBL" id="ABO48577.1"/>
    </source>
</evidence>
<dbReference type="KEGG" id="drm:Dred_0027"/>
<dbReference type="AlphaFoldDB" id="A4J0H4"/>
<dbReference type="InterPro" id="IPR036388">
    <property type="entry name" value="WH-like_DNA-bd_sf"/>
</dbReference>
<dbReference type="RefSeq" id="WP_011876421.1">
    <property type="nucleotide sequence ID" value="NC_009253.1"/>
</dbReference>
<name>A4J0H4_DESRM</name>
<dbReference type="STRING" id="349161.Dred_0027"/>
<dbReference type="Proteomes" id="UP000001556">
    <property type="component" value="Chromosome"/>
</dbReference>
<dbReference type="eggNOG" id="COG1846">
    <property type="taxonomic scope" value="Bacteria"/>
</dbReference>
<gene>
    <name evidence="1" type="ordered locus">Dred_0027</name>
</gene>
<dbReference type="EMBL" id="CP000612">
    <property type="protein sequence ID" value="ABO48577.1"/>
    <property type="molecule type" value="Genomic_DNA"/>
</dbReference>
<evidence type="ECO:0000313" key="2">
    <source>
        <dbReference type="Proteomes" id="UP000001556"/>
    </source>
</evidence>
<evidence type="ECO:0008006" key="3">
    <source>
        <dbReference type="Google" id="ProtNLM"/>
    </source>
</evidence>
<dbReference type="InterPro" id="IPR011991">
    <property type="entry name" value="ArsR-like_HTH"/>
</dbReference>
<dbReference type="Gene3D" id="1.10.10.10">
    <property type="entry name" value="Winged helix-like DNA-binding domain superfamily/Winged helix DNA-binding domain"/>
    <property type="match status" value="1"/>
</dbReference>